<protein>
    <submittedName>
        <fullName evidence="2">C39 family peptidase</fullName>
    </submittedName>
</protein>
<keyword evidence="3" id="KW-1185">Reference proteome</keyword>
<reference evidence="2 3" key="1">
    <citation type="submission" date="2024-08" db="EMBL/GenBank/DDBJ databases">
        <authorList>
            <person name="Lu H."/>
        </authorList>
    </citation>
    <scope>NUCLEOTIDE SEQUENCE [LARGE SCALE GENOMIC DNA]</scope>
    <source>
        <strain evidence="2 3">LYH14W</strain>
    </source>
</reference>
<evidence type="ECO:0000259" key="1">
    <source>
        <dbReference type="Pfam" id="PF13529"/>
    </source>
</evidence>
<dbReference type="InterPro" id="IPR039564">
    <property type="entry name" value="Peptidase_C39-like"/>
</dbReference>
<accession>A0ABW7F7T0</accession>
<proteinExistence type="predicted"/>
<name>A0ABW7F7T0_9BURK</name>
<gene>
    <name evidence="2" type="ORF">ACG00Y_22115</name>
</gene>
<sequence>MATSRYPEAQLMIAREELVEHALVGVLKNATAGIPVLRDWTAGTVRKTPLVIHDINGQPLFYDFEVGKTGEVFGNVRVAASQVLGAGVVSSEIGARPWSFEAAVKKLTPLVKREFRGAKIAEPKLVCYSYPKLGVMFEMDGPQGAARAIYDVASFARVPERKDDDREGFYAWSVYDAIPDVQRKQRVARFKKIEADRVSIKPALRKEITAARTLTPVLAKLKWTLTQNTTRLLSFCDHYSHTHARSHHCFALHAQQVNDYCSVATAQMILCFYRYYYTQDQIAPALGYTAGDGCPRDVSAGYRALTCNHLASSYDEDATWEKARDQINLQRPFKSGISGHARACAGYSHARWSLAGTTTDKKLYIYDPWPWNADYAQGGAITWEDWDSVTHTNYVYANIDC</sequence>
<dbReference type="Proteomes" id="UP001606210">
    <property type="component" value="Unassembled WGS sequence"/>
</dbReference>
<dbReference type="RefSeq" id="WP_394482663.1">
    <property type="nucleotide sequence ID" value="NZ_JBIGHV010000009.1"/>
</dbReference>
<evidence type="ECO:0000313" key="3">
    <source>
        <dbReference type="Proteomes" id="UP001606210"/>
    </source>
</evidence>
<feature type="domain" description="Peptidase C39-like" evidence="1">
    <location>
        <begin position="254"/>
        <end position="369"/>
    </location>
</feature>
<evidence type="ECO:0000313" key="2">
    <source>
        <dbReference type="EMBL" id="MFG6432629.1"/>
    </source>
</evidence>
<comment type="caution">
    <text evidence="2">The sequence shown here is derived from an EMBL/GenBank/DDBJ whole genome shotgun (WGS) entry which is preliminary data.</text>
</comment>
<dbReference type="EMBL" id="JBIGHV010000009">
    <property type="protein sequence ID" value="MFG6432629.1"/>
    <property type="molecule type" value="Genomic_DNA"/>
</dbReference>
<organism evidence="2 3">
    <name type="scientific">Pelomonas parva</name>
    <dbReference type="NCBI Taxonomy" id="3299032"/>
    <lineage>
        <taxon>Bacteria</taxon>
        <taxon>Pseudomonadati</taxon>
        <taxon>Pseudomonadota</taxon>
        <taxon>Betaproteobacteria</taxon>
        <taxon>Burkholderiales</taxon>
        <taxon>Sphaerotilaceae</taxon>
        <taxon>Roseateles</taxon>
    </lineage>
</organism>
<dbReference type="Pfam" id="PF13529">
    <property type="entry name" value="Peptidase_C39_2"/>
    <property type="match status" value="1"/>
</dbReference>